<name>A0A834IB38_RHYFE</name>
<keyword evidence="2" id="KW-1185">Reference proteome</keyword>
<proteinExistence type="predicted"/>
<gene>
    <name evidence="1" type="ORF">GWI33_009026</name>
</gene>
<dbReference type="EMBL" id="JAACXV010000411">
    <property type="protein sequence ID" value="KAF7277907.1"/>
    <property type="molecule type" value="Genomic_DNA"/>
</dbReference>
<comment type="caution">
    <text evidence="1">The sequence shown here is derived from an EMBL/GenBank/DDBJ whole genome shotgun (WGS) entry which is preliminary data.</text>
</comment>
<evidence type="ECO:0000313" key="1">
    <source>
        <dbReference type="EMBL" id="KAF7277907.1"/>
    </source>
</evidence>
<dbReference type="AlphaFoldDB" id="A0A834IB38"/>
<organism evidence="1 2">
    <name type="scientific">Rhynchophorus ferrugineus</name>
    <name type="common">Red palm weevil</name>
    <name type="synonym">Curculio ferrugineus</name>
    <dbReference type="NCBI Taxonomy" id="354439"/>
    <lineage>
        <taxon>Eukaryota</taxon>
        <taxon>Metazoa</taxon>
        <taxon>Ecdysozoa</taxon>
        <taxon>Arthropoda</taxon>
        <taxon>Hexapoda</taxon>
        <taxon>Insecta</taxon>
        <taxon>Pterygota</taxon>
        <taxon>Neoptera</taxon>
        <taxon>Endopterygota</taxon>
        <taxon>Coleoptera</taxon>
        <taxon>Polyphaga</taxon>
        <taxon>Cucujiformia</taxon>
        <taxon>Curculionidae</taxon>
        <taxon>Dryophthorinae</taxon>
        <taxon>Rhynchophorus</taxon>
    </lineage>
</organism>
<accession>A0A834IB38</accession>
<dbReference type="Proteomes" id="UP000625711">
    <property type="component" value="Unassembled WGS sequence"/>
</dbReference>
<sequence length="78" mass="8549">MPRITAFPVRPPLSPNGVAPPPAAACSWKIFLETYFLVRAPGTEQSGGATAASVRRSVTFARLERSRQRIFHLNVPET</sequence>
<protein>
    <submittedName>
        <fullName evidence="1">Uncharacterized protein</fullName>
    </submittedName>
</protein>
<evidence type="ECO:0000313" key="2">
    <source>
        <dbReference type="Proteomes" id="UP000625711"/>
    </source>
</evidence>
<reference evidence="1" key="1">
    <citation type="submission" date="2020-08" db="EMBL/GenBank/DDBJ databases">
        <title>Genome sequencing and assembly of the red palm weevil Rhynchophorus ferrugineus.</title>
        <authorList>
            <person name="Dias G.B."/>
            <person name="Bergman C.M."/>
            <person name="Manee M."/>
        </authorList>
    </citation>
    <scope>NUCLEOTIDE SEQUENCE</scope>
    <source>
        <strain evidence="1">AA-2017</strain>
        <tissue evidence="1">Whole larva</tissue>
    </source>
</reference>